<dbReference type="InterPro" id="IPR029033">
    <property type="entry name" value="His_PPase_superfam"/>
</dbReference>
<dbReference type="Pfam" id="PF00300">
    <property type="entry name" value="His_Phos_1"/>
    <property type="match status" value="1"/>
</dbReference>
<dbReference type="Proteomes" id="UP001320831">
    <property type="component" value="Unassembled WGS sequence"/>
</dbReference>
<protein>
    <submittedName>
        <fullName evidence="1">Phosphoglycerate mutase family protein</fullName>
    </submittedName>
</protein>
<evidence type="ECO:0000313" key="1">
    <source>
        <dbReference type="EMBL" id="MCT7378534.1"/>
    </source>
</evidence>
<dbReference type="PROSITE" id="PS00018">
    <property type="entry name" value="EF_HAND_1"/>
    <property type="match status" value="1"/>
</dbReference>
<dbReference type="InterPro" id="IPR018247">
    <property type="entry name" value="EF_Hand_1_Ca_BS"/>
</dbReference>
<dbReference type="InterPro" id="IPR013078">
    <property type="entry name" value="His_Pase_superF_clade-1"/>
</dbReference>
<organism evidence="1 2">
    <name type="scientific">Chelativorans salis</name>
    <dbReference type="NCBI Taxonomy" id="2978478"/>
    <lineage>
        <taxon>Bacteria</taxon>
        <taxon>Pseudomonadati</taxon>
        <taxon>Pseudomonadota</taxon>
        <taxon>Alphaproteobacteria</taxon>
        <taxon>Hyphomicrobiales</taxon>
        <taxon>Phyllobacteriaceae</taxon>
        <taxon>Chelativorans</taxon>
    </lineage>
</organism>
<comment type="caution">
    <text evidence="1">The sequence shown here is derived from an EMBL/GenBank/DDBJ whole genome shotgun (WGS) entry which is preliminary data.</text>
</comment>
<evidence type="ECO:0000313" key="2">
    <source>
        <dbReference type="Proteomes" id="UP001320831"/>
    </source>
</evidence>
<reference evidence="1 2" key="1">
    <citation type="submission" date="2022-09" db="EMBL/GenBank/DDBJ databases">
        <title>Chelativorans salina sp. nov., a novel slightly halophilic bacterium isolated from a saline lake sediment enrichment.</title>
        <authorList>
            <person name="Gao L."/>
            <person name="Fang B.-Z."/>
            <person name="Li W.-J."/>
        </authorList>
    </citation>
    <scope>NUCLEOTIDE SEQUENCE [LARGE SCALE GENOMIC DNA]</scope>
    <source>
        <strain evidence="1 2">EGI FJ00035</strain>
    </source>
</reference>
<sequence>MKAFYLTHPQVEIEPERPVPEWRLSDGGRQRVDAMLGKTWLRSVGCIVSSAELKAVETAALIAAYLRVAVEIDPEMGENDRSATGFLQPDEFEAAADRFFAEPDKSWQGWERAVDAADRIETAVRRVLDRPQPVPTLLVGHGGVGTLLKCRIGGRPISRREDQPAGGGNLFAFGIASFELLCDWTPMETFEGVDHAG</sequence>
<proteinExistence type="predicted"/>
<dbReference type="EMBL" id="JAOCZP010000015">
    <property type="protein sequence ID" value="MCT7378534.1"/>
    <property type="molecule type" value="Genomic_DNA"/>
</dbReference>
<keyword evidence="2" id="KW-1185">Reference proteome</keyword>
<name>A0ABT2LVJ8_9HYPH</name>
<dbReference type="Gene3D" id="3.40.50.1240">
    <property type="entry name" value="Phosphoglycerate mutase-like"/>
    <property type="match status" value="1"/>
</dbReference>
<gene>
    <name evidence="1" type="ORF">N5A92_26330</name>
</gene>
<dbReference type="RefSeq" id="WP_260907530.1">
    <property type="nucleotide sequence ID" value="NZ_JAOCZP010000015.1"/>
</dbReference>
<dbReference type="SUPFAM" id="SSF53254">
    <property type="entry name" value="Phosphoglycerate mutase-like"/>
    <property type="match status" value="1"/>
</dbReference>
<accession>A0ABT2LVJ8</accession>